<evidence type="ECO:0000313" key="3">
    <source>
        <dbReference type="Proteomes" id="UP001321047"/>
    </source>
</evidence>
<dbReference type="SUPFAM" id="SSF100950">
    <property type="entry name" value="NagB/RpiA/CoA transferase-like"/>
    <property type="match status" value="1"/>
</dbReference>
<dbReference type="Proteomes" id="UP001321047">
    <property type="component" value="Unassembled WGS sequence"/>
</dbReference>
<accession>A0AAP2ZBJ5</accession>
<protein>
    <submittedName>
        <fullName evidence="2">Glutaconate CoA-transferase</fullName>
    </submittedName>
</protein>
<dbReference type="PANTHER" id="PTHR43293">
    <property type="entry name" value="ACETATE COA-TRANSFERASE YDIF"/>
    <property type="match status" value="1"/>
</dbReference>
<dbReference type="Pfam" id="PF01144">
    <property type="entry name" value="CoA_trans"/>
    <property type="match status" value="1"/>
</dbReference>
<dbReference type="EMBL" id="JAOPJZ010000033">
    <property type="protein sequence ID" value="MCU4754229.1"/>
    <property type="molecule type" value="Genomic_DNA"/>
</dbReference>
<dbReference type="GO" id="GO:0008410">
    <property type="term" value="F:CoA-transferase activity"/>
    <property type="evidence" value="ECO:0007669"/>
    <property type="project" value="InterPro"/>
</dbReference>
<feature type="compositionally biased region" description="Basic and acidic residues" evidence="1">
    <location>
        <begin position="10"/>
        <end position="25"/>
    </location>
</feature>
<sequence length="323" mass="35283">MSEEIPAVDDPEHPERPGIEHKEATDSSNPLGVDRPNETAEDYTLTELLAVTAAHEIADHETAFIGVGMSLMSGVLAKYTHAPNCQLVTESGYIGSVPPGVVQSISDSVLGVDALVATDQCEIFTDNQRGAFDVGIIGAGQIDSRGNTNSTVVIGDQSYDRPKVRLPGSGGSNDIMTSCGRTVVMMRQKRRAFTTDVDYKTAPGHLEYPGHREELGFVGKGPCAVITDMAVFGFDDDGEMVLESTHPDVPVEDVRDEVQWELRVADEVTTTREPTRAEVAMLRTIDPADVVLRGTDYVYEVGFEEWSETVLEHWRQLQSIQDE</sequence>
<dbReference type="Gene3D" id="3.40.1080.10">
    <property type="entry name" value="Glutaconate Coenzyme A-transferase"/>
    <property type="match status" value="1"/>
</dbReference>
<dbReference type="AlphaFoldDB" id="A0AAP2ZBJ5"/>
<dbReference type="SMART" id="SM00882">
    <property type="entry name" value="CoA_trans"/>
    <property type="match status" value="1"/>
</dbReference>
<organism evidence="2 3">
    <name type="scientific">Natronosalvus hydrolyticus</name>
    <dbReference type="NCBI Taxonomy" id="2979988"/>
    <lineage>
        <taxon>Archaea</taxon>
        <taxon>Methanobacteriati</taxon>
        <taxon>Methanobacteriota</taxon>
        <taxon>Stenosarchaea group</taxon>
        <taxon>Halobacteria</taxon>
        <taxon>Halobacteriales</taxon>
        <taxon>Natrialbaceae</taxon>
        <taxon>Natronosalvus</taxon>
    </lineage>
</organism>
<keyword evidence="3" id="KW-1185">Reference proteome</keyword>
<reference evidence="2 3" key="1">
    <citation type="submission" date="2022-09" db="EMBL/GenBank/DDBJ databases">
        <title>Enrichment on poylsaccharides allowed isolation of novel metabolic and taxonomic groups of Haloarchaea.</title>
        <authorList>
            <person name="Sorokin D.Y."/>
            <person name="Elcheninov A.G."/>
            <person name="Khizhniak T.V."/>
            <person name="Kolganova T.V."/>
            <person name="Kublanov I.V."/>
        </authorList>
    </citation>
    <scope>NUCLEOTIDE SEQUENCE [LARGE SCALE GENOMIC DNA]</scope>
    <source>
        <strain evidence="2 3">AArc-curdl1</strain>
    </source>
</reference>
<evidence type="ECO:0000256" key="1">
    <source>
        <dbReference type="SAM" id="MobiDB-lite"/>
    </source>
</evidence>
<evidence type="ECO:0000313" key="2">
    <source>
        <dbReference type="EMBL" id="MCU4754229.1"/>
    </source>
</evidence>
<dbReference type="InterPro" id="IPR037171">
    <property type="entry name" value="NagB/RpiA_transferase-like"/>
</dbReference>
<name>A0AAP2ZBJ5_9EURY</name>
<proteinExistence type="predicted"/>
<dbReference type="PANTHER" id="PTHR43293:SF3">
    <property type="entry name" value="CHOLESTEROL RING-CLEAVING HYDROLASE IPDB SUBUNIT"/>
    <property type="match status" value="1"/>
</dbReference>
<comment type="caution">
    <text evidence="2">The sequence shown here is derived from an EMBL/GenBank/DDBJ whole genome shotgun (WGS) entry which is preliminary data.</text>
</comment>
<gene>
    <name evidence="2" type="ORF">OB919_19965</name>
</gene>
<feature type="region of interest" description="Disordered" evidence="1">
    <location>
        <begin position="1"/>
        <end position="37"/>
    </location>
</feature>
<dbReference type="RefSeq" id="WP_342810530.1">
    <property type="nucleotide sequence ID" value="NZ_JAOPJZ010000033.1"/>
</dbReference>
<dbReference type="InterPro" id="IPR004165">
    <property type="entry name" value="CoA_trans_fam_I"/>
</dbReference>